<keyword evidence="2" id="KW-1185">Reference proteome</keyword>
<dbReference type="InterPro" id="IPR014487">
    <property type="entry name" value="DUF3151"/>
</dbReference>
<proteinExistence type="predicted"/>
<name>A0A495QYZ5_9ACTN</name>
<dbReference type="PIRSF" id="PIRSF017349">
    <property type="entry name" value="UCP017349"/>
    <property type="match status" value="1"/>
</dbReference>
<protein>
    <submittedName>
        <fullName evidence="1">Uncharacterized protein DUF3151</fullName>
    </submittedName>
</protein>
<gene>
    <name evidence="1" type="ORF">BZB76_0911</name>
</gene>
<sequence>MNAPSSPVEPITLGLLTMTRMTQNLLGGLPPTELPDHPEARKALEGGLDPFEVAARHPDYPAAWAELADRAFANGSVIDSYAFARTGYHRGLDQLRRAGWRGQGPVPWEHAPNRGFLRALHALGRAAAAIGEDDEAERCRTFLRDSSPTAADTLSAS</sequence>
<dbReference type="AlphaFoldDB" id="A0A495QYZ5"/>
<dbReference type="Pfam" id="PF11349">
    <property type="entry name" value="DUF3151"/>
    <property type="match status" value="1"/>
</dbReference>
<reference evidence="1 2" key="1">
    <citation type="submission" date="2018-10" db="EMBL/GenBank/DDBJ databases">
        <title>Genomic Encyclopedia of Archaeal and Bacterial Type Strains, Phase II (KMG-II): from individual species to whole genera.</title>
        <authorList>
            <person name="Goeker M."/>
        </authorList>
    </citation>
    <scope>NUCLEOTIDE SEQUENCE [LARGE SCALE GENOMIC DNA]</scope>
    <source>
        <strain evidence="1 2">DSM 43383</strain>
    </source>
</reference>
<evidence type="ECO:0000313" key="2">
    <source>
        <dbReference type="Proteomes" id="UP000274601"/>
    </source>
</evidence>
<accession>A0A495QYZ5</accession>
<organism evidence="1 2">
    <name type="scientific">Actinomadura pelletieri DSM 43383</name>
    <dbReference type="NCBI Taxonomy" id="1120940"/>
    <lineage>
        <taxon>Bacteria</taxon>
        <taxon>Bacillati</taxon>
        <taxon>Actinomycetota</taxon>
        <taxon>Actinomycetes</taxon>
        <taxon>Streptosporangiales</taxon>
        <taxon>Thermomonosporaceae</taxon>
        <taxon>Actinomadura</taxon>
    </lineage>
</organism>
<evidence type="ECO:0000313" key="1">
    <source>
        <dbReference type="EMBL" id="RKS79445.1"/>
    </source>
</evidence>
<dbReference type="EMBL" id="RBWU01000001">
    <property type="protein sequence ID" value="RKS79445.1"/>
    <property type="molecule type" value="Genomic_DNA"/>
</dbReference>
<comment type="caution">
    <text evidence="1">The sequence shown here is derived from an EMBL/GenBank/DDBJ whole genome shotgun (WGS) entry which is preliminary data.</text>
</comment>
<dbReference type="Proteomes" id="UP000274601">
    <property type="component" value="Unassembled WGS sequence"/>
</dbReference>